<gene>
    <name evidence="1" type="ORF">F4821DRAFT_259658</name>
</gene>
<proteinExistence type="predicted"/>
<name>A0ACC0D1U4_9PEZI</name>
<reference evidence="1 2" key="1">
    <citation type="journal article" date="2022" name="New Phytol.">
        <title>Ecological generalism drives hyperdiversity of secondary metabolite gene clusters in xylarialean endophytes.</title>
        <authorList>
            <person name="Franco M.E.E."/>
            <person name="Wisecaver J.H."/>
            <person name="Arnold A.E."/>
            <person name="Ju Y.M."/>
            <person name="Slot J.C."/>
            <person name="Ahrendt S."/>
            <person name="Moore L.P."/>
            <person name="Eastman K.E."/>
            <person name="Scott K."/>
            <person name="Konkel Z."/>
            <person name="Mondo S.J."/>
            <person name="Kuo A."/>
            <person name="Hayes R.D."/>
            <person name="Haridas S."/>
            <person name="Andreopoulos B."/>
            <person name="Riley R."/>
            <person name="LaButti K."/>
            <person name="Pangilinan J."/>
            <person name="Lipzen A."/>
            <person name="Amirebrahimi M."/>
            <person name="Yan J."/>
            <person name="Adam C."/>
            <person name="Keymanesh K."/>
            <person name="Ng V."/>
            <person name="Louie K."/>
            <person name="Northen T."/>
            <person name="Drula E."/>
            <person name="Henrissat B."/>
            <person name="Hsieh H.M."/>
            <person name="Youens-Clark K."/>
            <person name="Lutzoni F."/>
            <person name="Miadlikowska J."/>
            <person name="Eastwood D.C."/>
            <person name="Hamelin R.C."/>
            <person name="Grigoriev I.V."/>
            <person name="U'Ren J.M."/>
        </authorList>
    </citation>
    <scope>NUCLEOTIDE SEQUENCE [LARGE SCALE GENOMIC DNA]</scope>
    <source>
        <strain evidence="1 2">ER1909</strain>
    </source>
</reference>
<dbReference type="Proteomes" id="UP001497680">
    <property type="component" value="Unassembled WGS sequence"/>
</dbReference>
<keyword evidence="2" id="KW-1185">Reference proteome</keyword>
<evidence type="ECO:0000313" key="2">
    <source>
        <dbReference type="Proteomes" id="UP001497680"/>
    </source>
</evidence>
<accession>A0ACC0D1U4</accession>
<sequence>MVSELPTGPPNSPVRARSLDRKSATTSSSTPLIASTTSEPVPGLDKGQGGGPTFQTFRGPPLPSSPGGRTLTTPHSLLALQPEPQARPEPTVCASAQHPRPAGFTAVRCVWPTNLGRPWTDPLAATGSTPPDVPPMLGSARLTPVPYTADGSIWTQPRAVVLPPDVPTTSLTRIRWVFASSPTVNRRMGANLSTDFSYQSWTNLQDALQDTSSPISATQQTPQSSAPDRWLANDALCNADEKVLWSISTSIVLLSSQGAGTKSC</sequence>
<organism evidence="1 2">
    <name type="scientific">Hypoxylon rubiginosum</name>
    <dbReference type="NCBI Taxonomy" id="110542"/>
    <lineage>
        <taxon>Eukaryota</taxon>
        <taxon>Fungi</taxon>
        <taxon>Dikarya</taxon>
        <taxon>Ascomycota</taxon>
        <taxon>Pezizomycotina</taxon>
        <taxon>Sordariomycetes</taxon>
        <taxon>Xylariomycetidae</taxon>
        <taxon>Xylariales</taxon>
        <taxon>Hypoxylaceae</taxon>
        <taxon>Hypoxylon</taxon>
    </lineage>
</organism>
<evidence type="ECO:0000313" key="1">
    <source>
        <dbReference type="EMBL" id="KAI6086651.1"/>
    </source>
</evidence>
<comment type="caution">
    <text evidence="1">The sequence shown here is derived from an EMBL/GenBank/DDBJ whole genome shotgun (WGS) entry which is preliminary data.</text>
</comment>
<protein>
    <submittedName>
        <fullName evidence="1">Uncharacterized protein</fullName>
    </submittedName>
</protein>
<dbReference type="EMBL" id="MU394313">
    <property type="protein sequence ID" value="KAI6086651.1"/>
    <property type="molecule type" value="Genomic_DNA"/>
</dbReference>